<dbReference type="PROSITE" id="PS01124">
    <property type="entry name" value="HTH_ARAC_FAMILY_2"/>
    <property type="match status" value="1"/>
</dbReference>
<evidence type="ECO:0000313" key="5">
    <source>
        <dbReference type="Proteomes" id="UP001549110"/>
    </source>
</evidence>
<dbReference type="Pfam" id="PF12833">
    <property type="entry name" value="HTH_18"/>
    <property type="match status" value="1"/>
</dbReference>
<dbReference type="SMART" id="SM00342">
    <property type="entry name" value="HTH_ARAC"/>
    <property type="match status" value="1"/>
</dbReference>
<protein>
    <submittedName>
        <fullName evidence="4">Transcriptional regulator GlxA family with amidase domain</fullName>
    </submittedName>
</protein>
<evidence type="ECO:0000256" key="1">
    <source>
        <dbReference type="ARBA" id="ARBA00023015"/>
    </source>
</evidence>
<feature type="domain" description="HTH araC/xylS-type" evidence="3">
    <location>
        <begin position="212"/>
        <end position="310"/>
    </location>
</feature>
<dbReference type="InterPro" id="IPR002818">
    <property type="entry name" value="DJ-1/PfpI"/>
</dbReference>
<evidence type="ECO:0000259" key="3">
    <source>
        <dbReference type="PROSITE" id="PS01124"/>
    </source>
</evidence>
<sequence length="313" mass="33718">MPRTLNILVFPDFQILDATGPIAAFEIAARFAPGAYQIRLVALEPGATSSSSGVSLMAEGLPDEAAHTLIVAGGDGTRPAIRCERTIGWLRQAAAGASRTASVCSGAYLLAEAGLLDGRRATTHWQRCADFARRYPKVVLEPDRIFIRDGSIWTSAGITAGIDLSLALIAEDLGEDVARAVAQQLVVYYRRPGGQSQFSALLEMGGQGGRFAPLLDWMRERLDTPLSVESLAAQAAMSPRNFARAFVAEVGVTPAKAVERLRLEAARIQVEDSAAPIDAIARLTGFRDPERMRRAFMRAFGQPPQALRRTARA</sequence>
<accession>A0ABV2EEW5</accession>
<evidence type="ECO:0000313" key="4">
    <source>
        <dbReference type="EMBL" id="MET3525317.1"/>
    </source>
</evidence>
<dbReference type="EMBL" id="JBEPLU010000001">
    <property type="protein sequence ID" value="MET3525317.1"/>
    <property type="molecule type" value="Genomic_DNA"/>
</dbReference>
<keyword evidence="5" id="KW-1185">Reference proteome</keyword>
<keyword evidence="2" id="KW-0804">Transcription</keyword>
<dbReference type="Pfam" id="PF01965">
    <property type="entry name" value="DJ-1_PfpI"/>
    <property type="match status" value="1"/>
</dbReference>
<dbReference type="SUPFAM" id="SSF52317">
    <property type="entry name" value="Class I glutamine amidotransferase-like"/>
    <property type="match status" value="1"/>
</dbReference>
<organism evidence="4 5">
    <name type="scientific">Phenylobacterium koreense</name>
    <dbReference type="NCBI Taxonomy" id="266125"/>
    <lineage>
        <taxon>Bacteria</taxon>
        <taxon>Pseudomonadati</taxon>
        <taxon>Pseudomonadota</taxon>
        <taxon>Alphaproteobacteria</taxon>
        <taxon>Caulobacterales</taxon>
        <taxon>Caulobacteraceae</taxon>
        <taxon>Phenylobacterium</taxon>
    </lineage>
</organism>
<dbReference type="InterPro" id="IPR052158">
    <property type="entry name" value="INH-QAR"/>
</dbReference>
<dbReference type="RefSeq" id="WP_354297110.1">
    <property type="nucleotide sequence ID" value="NZ_JBEPLU010000001.1"/>
</dbReference>
<reference evidence="4 5" key="1">
    <citation type="submission" date="2024-06" db="EMBL/GenBank/DDBJ databases">
        <title>Genomic Encyclopedia of Type Strains, Phase IV (KMG-IV): sequencing the most valuable type-strain genomes for metagenomic binning, comparative biology and taxonomic classification.</title>
        <authorList>
            <person name="Goeker M."/>
        </authorList>
    </citation>
    <scope>NUCLEOTIDE SEQUENCE [LARGE SCALE GENOMIC DNA]</scope>
    <source>
        <strain evidence="4 5">DSM 17809</strain>
    </source>
</reference>
<dbReference type="PANTHER" id="PTHR43130:SF3">
    <property type="entry name" value="HTH-TYPE TRANSCRIPTIONAL REGULATOR RV1931C"/>
    <property type="match status" value="1"/>
</dbReference>
<dbReference type="CDD" id="cd03137">
    <property type="entry name" value="GATase1_AraC_1"/>
    <property type="match status" value="1"/>
</dbReference>
<dbReference type="Proteomes" id="UP001549110">
    <property type="component" value="Unassembled WGS sequence"/>
</dbReference>
<dbReference type="PANTHER" id="PTHR43130">
    <property type="entry name" value="ARAC-FAMILY TRANSCRIPTIONAL REGULATOR"/>
    <property type="match status" value="1"/>
</dbReference>
<keyword evidence="1" id="KW-0805">Transcription regulation</keyword>
<dbReference type="Gene3D" id="1.10.10.60">
    <property type="entry name" value="Homeodomain-like"/>
    <property type="match status" value="1"/>
</dbReference>
<dbReference type="InterPro" id="IPR009057">
    <property type="entry name" value="Homeodomain-like_sf"/>
</dbReference>
<proteinExistence type="predicted"/>
<dbReference type="InterPro" id="IPR029062">
    <property type="entry name" value="Class_I_gatase-like"/>
</dbReference>
<dbReference type="SUPFAM" id="SSF46689">
    <property type="entry name" value="Homeodomain-like"/>
    <property type="match status" value="2"/>
</dbReference>
<comment type="caution">
    <text evidence="4">The sequence shown here is derived from an EMBL/GenBank/DDBJ whole genome shotgun (WGS) entry which is preliminary data.</text>
</comment>
<evidence type="ECO:0000256" key="2">
    <source>
        <dbReference type="ARBA" id="ARBA00023163"/>
    </source>
</evidence>
<dbReference type="Gene3D" id="3.40.50.880">
    <property type="match status" value="1"/>
</dbReference>
<dbReference type="InterPro" id="IPR018060">
    <property type="entry name" value="HTH_AraC"/>
</dbReference>
<gene>
    <name evidence="4" type="ORF">ABID41_000412</name>
</gene>
<name>A0ABV2EEW5_9CAUL</name>